<evidence type="ECO:0000256" key="1">
    <source>
        <dbReference type="ARBA" id="ARBA00022741"/>
    </source>
</evidence>
<dbReference type="PANTHER" id="PTHR12592">
    <property type="entry name" value="ATP-DEPENDENT (S)-NAD(P)H-HYDRATE DEHYDRATASE FAMILY MEMBER"/>
    <property type="match status" value="1"/>
</dbReference>
<keyword evidence="1 6" id="KW-0547">Nucleotide-binding</keyword>
<keyword evidence="4 6" id="KW-0520">NAD</keyword>
<evidence type="ECO:0000256" key="3">
    <source>
        <dbReference type="ARBA" id="ARBA00022857"/>
    </source>
</evidence>
<dbReference type="Gene3D" id="3.40.1190.20">
    <property type="match status" value="1"/>
</dbReference>
<feature type="binding site" evidence="6">
    <location>
        <position position="102"/>
    </location>
    <ligand>
        <name>(6S)-NADPHX</name>
        <dbReference type="ChEBI" id="CHEBI:64076"/>
    </ligand>
</feature>
<dbReference type="Proteomes" id="UP001320972">
    <property type="component" value="Unassembled WGS sequence"/>
</dbReference>
<dbReference type="PROSITE" id="PS51383">
    <property type="entry name" value="YJEF_C_3"/>
    <property type="match status" value="1"/>
</dbReference>
<comment type="caution">
    <text evidence="6">Lacks conserved residue(s) required for the propagation of feature annotation.</text>
</comment>
<dbReference type="CDD" id="cd01171">
    <property type="entry name" value="YXKO-related"/>
    <property type="match status" value="1"/>
</dbReference>
<evidence type="ECO:0000256" key="2">
    <source>
        <dbReference type="ARBA" id="ARBA00022840"/>
    </source>
</evidence>
<dbReference type="RefSeq" id="WP_338007613.1">
    <property type="nucleotide sequence ID" value="NZ_JAOPKB010000004.1"/>
</dbReference>
<keyword evidence="2 6" id="KW-0067">ATP-binding</keyword>
<feature type="domain" description="YjeF C-terminal" evidence="7">
    <location>
        <begin position="1"/>
        <end position="260"/>
    </location>
</feature>
<dbReference type="Pfam" id="PF01256">
    <property type="entry name" value="Carb_kinase"/>
    <property type="match status" value="1"/>
</dbReference>
<comment type="catalytic activity">
    <reaction evidence="6">
        <text>(6S)-NADHX + ADP = AMP + phosphate + NADH + H(+)</text>
        <dbReference type="Rhea" id="RHEA:32223"/>
        <dbReference type="ChEBI" id="CHEBI:15378"/>
        <dbReference type="ChEBI" id="CHEBI:43474"/>
        <dbReference type="ChEBI" id="CHEBI:57945"/>
        <dbReference type="ChEBI" id="CHEBI:64074"/>
        <dbReference type="ChEBI" id="CHEBI:456215"/>
        <dbReference type="ChEBI" id="CHEBI:456216"/>
        <dbReference type="EC" id="4.2.1.136"/>
    </reaction>
</comment>
<dbReference type="InterPro" id="IPR029056">
    <property type="entry name" value="Ribokinase-like"/>
</dbReference>
<evidence type="ECO:0000313" key="9">
    <source>
        <dbReference type="Proteomes" id="UP001320972"/>
    </source>
</evidence>
<evidence type="ECO:0000256" key="6">
    <source>
        <dbReference type="HAMAP-Rule" id="MF_01965"/>
    </source>
</evidence>
<comment type="caution">
    <text evidence="8">The sequence shown here is derived from an EMBL/GenBank/DDBJ whole genome shotgun (WGS) entry which is preliminary data.</text>
</comment>
<evidence type="ECO:0000259" key="7">
    <source>
        <dbReference type="PROSITE" id="PS51383"/>
    </source>
</evidence>
<protein>
    <recommendedName>
        <fullName evidence="6">ADP-dependent (S)-NAD(P)H-hydrate dehydratase</fullName>
        <ecNumber evidence="6">4.2.1.136</ecNumber>
    </recommendedName>
    <alternativeName>
        <fullName evidence="6">ADP-dependent NAD(P)HX dehydratase</fullName>
    </alternativeName>
</protein>
<dbReference type="EC" id="4.2.1.136" evidence="6"/>
<feature type="binding site" evidence="6">
    <location>
        <position position="204"/>
    </location>
    <ligand>
        <name>(6S)-NADPHX</name>
        <dbReference type="ChEBI" id="CHEBI:64076"/>
    </ligand>
</feature>
<accession>A0ABT2QD55</accession>
<dbReference type="HAMAP" id="MF_01965">
    <property type="entry name" value="NADHX_dehydratase"/>
    <property type="match status" value="1"/>
</dbReference>
<sequence>MERLLKTIPHVSGTSKGDTGRVGVIGGNVAYPGQPALAGLAALRTGTDVVQLLVSEEIHTTVASYSPNLLTDRYAGTHFTGEALEDAFDLAEWADALIVGPGFVDPEPAAVQELIAETEIPVVVDATAIGPALGGELAMENTIFTPDSAEEEWIDEEYGSIEAFSTETDAVVALTGGTDVIVADGDRQTNETGTSALTVAGTGDTLTGIVASLLGQGLERAEAAELGAWILGKSGELASAEYGAGVVATDVIERVPDTIR</sequence>
<comment type="subunit">
    <text evidence="6">Homotetramer.</text>
</comment>
<evidence type="ECO:0000313" key="8">
    <source>
        <dbReference type="EMBL" id="MCU4972865.1"/>
    </source>
</evidence>
<keyword evidence="5 6" id="KW-0456">Lyase</keyword>
<dbReference type="NCBIfam" id="TIGR00196">
    <property type="entry name" value="yjeF_cterm"/>
    <property type="match status" value="1"/>
</dbReference>
<comment type="similarity">
    <text evidence="6">Belongs to the NnrD/CARKD family.</text>
</comment>
<dbReference type="SUPFAM" id="SSF53613">
    <property type="entry name" value="Ribokinase-like"/>
    <property type="match status" value="1"/>
</dbReference>
<dbReference type="PANTHER" id="PTHR12592:SF0">
    <property type="entry name" value="ATP-DEPENDENT (S)-NAD(P)H-HYDRATE DEHYDRATASE"/>
    <property type="match status" value="1"/>
</dbReference>
<comment type="function">
    <text evidence="6">Catalyzes the dehydration of the S-form of NAD(P)HX at the expense of ADP, which is converted to AMP. Together with NAD(P)HX epimerase, which catalyzes the epimerization of the S- and R-forms, the enzyme allows the repair of both epimers of NAD(P)HX, a damaged form of NAD(P)H that is a result of enzymatic or heat-dependent hydration.</text>
</comment>
<comment type="catalytic activity">
    <reaction evidence="6">
        <text>(6S)-NADPHX + ADP = AMP + phosphate + NADPH + H(+)</text>
        <dbReference type="Rhea" id="RHEA:32235"/>
        <dbReference type="ChEBI" id="CHEBI:15378"/>
        <dbReference type="ChEBI" id="CHEBI:43474"/>
        <dbReference type="ChEBI" id="CHEBI:57783"/>
        <dbReference type="ChEBI" id="CHEBI:64076"/>
        <dbReference type="ChEBI" id="CHEBI:456215"/>
        <dbReference type="ChEBI" id="CHEBI:456216"/>
        <dbReference type="EC" id="4.2.1.136"/>
    </reaction>
</comment>
<proteinExistence type="inferred from homology"/>
<organism evidence="8 9">
    <name type="scientific">Natronoglomus mannanivorans</name>
    <dbReference type="NCBI Taxonomy" id="2979990"/>
    <lineage>
        <taxon>Archaea</taxon>
        <taxon>Methanobacteriati</taxon>
        <taxon>Methanobacteriota</taxon>
        <taxon>Stenosarchaea group</taxon>
        <taxon>Halobacteria</taxon>
        <taxon>Halobacteriales</taxon>
        <taxon>Natrialbaceae</taxon>
        <taxon>Natronoglomus</taxon>
    </lineage>
</organism>
<reference evidence="8 9" key="1">
    <citation type="submission" date="2022-09" db="EMBL/GenBank/DDBJ databases">
        <title>Enrichment on poylsaccharides allowed isolation of novel metabolic and taxonomic groups of Haloarchaea.</title>
        <authorList>
            <person name="Sorokin D.Y."/>
            <person name="Elcheninov A.G."/>
            <person name="Khizhniak T.V."/>
            <person name="Kolganova T.V."/>
            <person name="Kublanov I.V."/>
        </authorList>
    </citation>
    <scope>NUCLEOTIDE SEQUENCE [LARGE SCALE GENOMIC DNA]</scope>
    <source>
        <strain evidence="8 9">AArc-m2/3/4</strain>
    </source>
</reference>
<dbReference type="InterPro" id="IPR017953">
    <property type="entry name" value="Carbohydrate_kinase_pred_CS"/>
</dbReference>
<evidence type="ECO:0000256" key="4">
    <source>
        <dbReference type="ARBA" id="ARBA00023027"/>
    </source>
</evidence>
<keyword evidence="3 6" id="KW-0521">NADP</keyword>
<dbReference type="EMBL" id="JAOPKB010000004">
    <property type="protein sequence ID" value="MCU4972865.1"/>
    <property type="molecule type" value="Genomic_DNA"/>
</dbReference>
<name>A0ABT2QD55_9EURY</name>
<evidence type="ECO:0000256" key="5">
    <source>
        <dbReference type="ARBA" id="ARBA00023239"/>
    </source>
</evidence>
<dbReference type="PROSITE" id="PS01050">
    <property type="entry name" value="YJEF_C_2"/>
    <property type="match status" value="1"/>
</dbReference>
<comment type="cofactor">
    <cofactor evidence="6">
        <name>Mg(2+)</name>
        <dbReference type="ChEBI" id="CHEBI:18420"/>
    </cofactor>
</comment>
<keyword evidence="9" id="KW-1185">Reference proteome</keyword>
<gene>
    <name evidence="6" type="primary">nnrD</name>
    <name evidence="8" type="ORF">OB955_08935</name>
</gene>
<feature type="binding site" evidence="6">
    <location>
        <position position="203"/>
    </location>
    <ligand>
        <name>AMP</name>
        <dbReference type="ChEBI" id="CHEBI:456215"/>
    </ligand>
</feature>
<dbReference type="InterPro" id="IPR000631">
    <property type="entry name" value="CARKD"/>
</dbReference>